<dbReference type="STRING" id="493475.GARC_5276"/>
<feature type="chain" id="PRO_5003897205" evidence="1">
    <location>
        <begin position="19"/>
        <end position="346"/>
    </location>
</feature>
<dbReference type="EC" id="3.1.3.1" evidence="3"/>
<reference evidence="3 4" key="1">
    <citation type="journal article" date="2017" name="Antonie Van Leeuwenhoek">
        <title>Rhizobium rhizosphaerae sp. nov., a novel species isolated from rice rhizosphere.</title>
        <authorList>
            <person name="Zhao J.J."/>
            <person name="Zhang J."/>
            <person name="Zhang R.J."/>
            <person name="Zhang C.W."/>
            <person name="Yin H.Q."/>
            <person name="Zhang X.X."/>
        </authorList>
    </citation>
    <scope>NUCLEOTIDE SEQUENCE [LARGE SCALE GENOMIC DNA]</scope>
    <source>
        <strain evidence="3 4">BSs20135</strain>
    </source>
</reference>
<dbReference type="CDD" id="cd07389">
    <property type="entry name" value="MPP_PhoD"/>
    <property type="match status" value="1"/>
</dbReference>
<keyword evidence="3" id="KW-0378">Hydrolase</keyword>
<name>K6YE17_9ALTE</name>
<accession>K6YE17</accession>
<evidence type="ECO:0000259" key="2">
    <source>
        <dbReference type="Pfam" id="PF09423"/>
    </source>
</evidence>
<dbReference type="InterPro" id="IPR029052">
    <property type="entry name" value="Metallo-depent_PP-like"/>
</dbReference>
<gene>
    <name evidence="3" type="primary">phoD</name>
    <name evidence="3" type="ORF">GARC_5276</name>
</gene>
<dbReference type="Gene3D" id="3.60.21.70">
    <property type="entry name" value="PhoD-like phosphatase"/>
    <property type="match status" value="1"/>
</dbReference>
<keyword evidence="1" id="KW-0732">Signal</keyword>
<dbReference type="SUPFAM" id="SSF56300">
    <property type="entry name" value="Metallo-dependent phosphatases"/>
    <property type="match status" value="1"/>
</dbReference>
<organism evidence="3 4">
    <name type="scientific">Paraglaciecola arctica BSs20135</name>
    <dbReference type="NCBI Taxonomy" id="493475"/>
    <lineage>
        <taxon>Bacteria</taxon>
        <taxon>Pseudomonadati</taxon>
        <taxon>Pseudomonadota</taxon>
        <taxon>Gammaproteobacteria</taxon>
        <taxon>Alteromonadales</taxon>
        <taxon>Alteromonadaceae</taxon>
        <taxon>Paraglaciecola</taxon>
    </lineage>
</organism>
<feature type="signal peptide" evidence="1">
    <location>
        <begin position="1"/>
        <end position="18"/>
    </location>
</feature>
<evidence type="ECO:0000313" key="4">
    <source>
        <dbReference type="Proteomes" id="UP000006327"/>
    </source>
</evidence>
<protein>
    <submittedName>
        <fullName evidence="3">Alkaline phosphatase D</fullName>
        <ecNumber evidence="3">3.1.3.1</ecNumber>
    </submittedName>
</protein>
<feature type="domain" description="PhoD-like phosphatase metallophosphatase" evidence="2">
    <location>
        <begin position="70"/>
        <end position="296"/>
    </location>
</feature>
<dbReference type="PANTHER" id="PTHR33987:SF1">
    <property type="entry name" value="CALCINEURIN-LIKE METALLO-PHOSPHOESTERASE SUPERFAMILY PROTEIN"/>
    <property type="match status" value="1"/>
</dbReference>
<dbReference type="eggNOG" id="COG3540">
    <property type="taxonomic scope" value="Bacteria"/>
</dbReference>
<comment type="caution">
    <text evidence="3">The sequence shown here is derived from an EMBL/GenBank/DDBJ whole genome shotgun (WGS) entry which is preliminary data.</text>
</comment>
<dbReference type="OrthoDB" id="327733at2"/>
<dbReference type="InterPro" id="IPR038607">
    <property type="entry name" value="PhoD-like_sf"/>
</dbReference>
<dbReference type="AlphaFoldDB" id="K6YE17"/>
<proteinExistence type="predicted"/>
<evidence type="ECO:0000256" key="1">
    <source>
        <dbReference type="SAM" id="SignalP"/>
    </source>
</evidence>
<dbReference type="PANTHER" id="PTHR33987">
    <property type="entry name" value="CALCINEURIN-LIKE METALLO-PHOSPHOESTERASE SUPERFAMILY PROTEIN"/>
    <property type="match status" value="1"/>
</dbReference>
<dbReference type="Pfam" id="PF09423">
    <property type="entry name" value="PhoD"/>
    <property type="match status" value="1"/>
</dbReference>
<dbReference type="EMBL" id="BAEO01000069">
    <property type="protein sequence ID" value="GAC22211.1"/>
    <property type="molecule type" value="Genomic_DNA"/>
</dbReference>
<dbReference type="RefSeq" id="WP_007625882.1">
    <property type="nucleotide sequence ID" value="NZ_BAEO01000069.1"/>
</dbReference>
<dbReference type="GO" id="GO:0004035">
    <property type="term" value="F:alkaline phosphatase activity"/>
    <property type="evidence" value="ECO:0007669"/>
    <property type="project" value="UniProtKB-EC"/>
</dbReference>
<evidence type="ECO:0000313" key="3">
    <source>
        <dbReference type="EMBL" id="GAC22211.1"/>
    </source>
</evidence>
<keyword evidence="4" id="KW-1185">Reference proteome</keyword>
<dbReference type="InterPro" id="IPR018946">
    <property type="entry name" value="PhoD-like_MPP"/>
</dbReference>
<dbReference type="Proteomes" id="UP000006327">
    <property type="component" value="Unassembled WGS sequence"/>
</dbReference>
<sequence length="346" mass="39678">MLRLLAIFILLFSAVVCAKAPSRILFGSCSHQDKDMAIFNSIIKDNPEVFIFLGDNIYGDTQDMTVLGNKYQKLGAKPGFKKLKEQAELIAIWDDHDFGANDAGKEYPMKEASRALMLDFWQEPENSIRRTREDGIYTSYLYGEGQQSIRVILPDLRWNRDPLSHVSPEEYASERKPNKMGPYKASSDINASMLGEKQWLWLEQELQKPGRIKVIGSSVQLLADFTGWESWANFPADRQRLFKLIKQHKVNGVVLISGDTHWGEVSYYDQDLDYPLWEVTSSGLTEEWKNVSPNKNRIGQFTNNVNYGALNVNWQKQDPIITLGLYDEAGDVVNEHRFRLSLLEPY</sequence>